<dbReference type="GO" id="GO:0000122">
    <property type="term" value="P:negative regulation of transcription by RNA polymerase II"/>
    <property type="evidence" value="ECO:0007669"/>
    <property type="project" value="TreeGrafter"/>
</dbReference>
<dbReference type="PANTHER" id="PTHR24082">
    <property type="entry name" value="NUCLEAR HORMONE RECEPTOR"/>
    <property type="match status" value="1"/>
</dbReference>
<keyword evidence="3" id="KW-0862">Zinc</keyword>
<feature type="domain" description="Nuclear receptor" evidence="10">
    <location>
        <begin position="59"/>
        <end position="90"/>
    </location>
</feature>
<dbReference type="EMBL" id="OC915847">
    <property type="protein sequence ID" value="CAD7642197.1"/>
    <property type="molecule type" value="Genomic_DNA"/>
</dbReference>
<keyword evidence="7" id="KW-0675">Receptor</keyword>
<organism evidence="11">
    <name type="scientific">Oppiella nova</name>
    <dbReference type="NCBI Taxonomy" id="334625"/>
    <lineage>
        <taxon>Eukaryota</taxon>
        <taxon>Metazoa</taxon>
        <taxon>Ecdysozoa</taxon>
        <taxon>Arthropoda</taxon>
        <taxon>Chelicerata</taxon>
        <taxon>Arachnida</taxon>
        <taxon>Acari</taxon>
        <taxon>Acariformes</taxon>
        <taxon>Sarcoptiformes</taxon>
        <taxon>Oribatida</taxon>
        <taxon>Brachypylina</taxon>
        <taxon>Oppioidea</taxon>
        <taxon>Oppiidae</taxon>
        <taxon>Oppiella</taxon>
    </lineage>
</organism>
<name>A0A7R9LKL3_9ACAR</name>
<dbReference type="PANTHER" id="PTHR24082:SF507">
    <property type="entry name" value="BILE ACID RECEPTOR-RELATED"/>
    <property type="match status" value="1"/>
</dbReference>
<evidence type="ECO:0000256" key="2">
    <source>
        <dbReference type="ARBA" id="ARBA00022771"/>
    </source>
</evidence>
<keyword evidence="5" id="KW-0238">DNA-binding</keyword>
<dbReference type="Proteomes" id="UP000728032">
    <property type="component" value="Unassembled WGS sequence"/>
</dbReference>
<dbReference type="InterPro" id="IPR001628">
    <property type="entry name" value="Znf_hrmn_rcpt"/>
</dbReference>
<evidence type="ECO:0000313" key="11">
    <source>
        <dbReference type="EMBL" id="CAD7642197.1"/>
    </source>
</evidence>
<dbReference type="SUPFAM" id="SSF48508">
    <property type="entry name" value="Nuclear receptor ligand-binding domain"/>
    <property type="match status" value="1"/>
</dbReference>
<evidence type="ECO:0000313" key="12">
    <source>
        <dbReference type="Proteomes" id="UP000728032"/>
    </source>
</evidence>
<dbReference type="Pfam" id="PF00105">
    <property type="entry name" value="zf-C4"/>
    <property type="match status" value="1"/>
</dbReference>
<dbReference type="GO" id="GO:0004879">
    <property type="term" value="F:nuclear receptor activity"/>
    <property type="evidence" value="ECO:0007669"/>
    <property type="project" value="TreeGrafter"/>
</dbReference>
<keyword evidence="6" id="KW-0804">Transcription</keyword>
<accession>A0A7R9LKL3</accession>
<sequence>MPAKVQINKHIYNKISSQLTVILLFNPNRPHLTHRHKVNFSKNDAWLDWNSIYTYICCKGRNYGAITCETCKAFFRRVVTKDYRHLDCHLNGFTDEELNEQIMEIESIVKNDIQIQYKSYQNRLKQEFLKWSVIPVFKTITDYNGINQLESTRITESDICPEDQLLLVKKGCFEDNDYSLRIGGEIFELTVFKDFLNNMIPQWNQDSIIMDLLTVIILFNPNRPNLRHKHYINLEQQLYIYLLQRPRGRAFCAPVPSVSTYEGGVSSGLRHSPSRHFSPSEQTSPHSRLGSKAFPSSSRLRRHRIASPPLTLLMARSLVK</sequence>
<feature type="compositionally biased region" description="Polar residues" evidence="9">
    <location>
        <begin position="275"/>
        <end position="286"/>
    </location>
</feature>
<dbReference type="InterPro" id="IPR050234">
    <property type="entry name" value="Nuclear_hormone_rcpt_NR1"/>
</dbReference>
<keyword evidence="12" id="KW-1185">Reference proteome</keyword>
<evidence type="ECO:0000256" key="6">
    <source>
        <dbReference type="ARBA" id="ARBA00023163"/>
    </source>
</evidence>
<proteinExistence type="predicted"/>
<reference evidence="11" key="1">
    <citation type="submission" date="2020-11" db="EMBL/GenBank/DDBJ databases">
        <authorList>
            <person name="Tran Van P."/>
        </authorList>
    </citation>
    <scope>NUCLEOTIDE SEQUENCE</scope>
</reference>
<dbReference type="AlphaFoldDB" id="A0A7R9LKL3"/>
<evidence type="ECO:0000256" key="7">
    <source>
        <dbReference type="ARBA" id="ARBA00023170"/>
    </source>
</evidence>
<evidence type="ECO:0000256" key="5">
    <source>
        <dbReference type="ARBA" id="ARBA00023125"/>
    </source>
</evidence>
<evidence type="ECO:0000256" key="8">
    <source>
        <dbReference type="ARBA" id="ARBA00023242"/>
    </source>
</evidence>
<evidence type="ECO:0000256" key="4">
    <source>
        <dbReference type="ARBA" id="ARBA00023015"/>
    </source>
</evidence>
<keyword evidence="2" id="KW-0863">Zinc-finger</keyword>
<gene>
    <name evidence="11" type="ORF">ONB1V03_LOCUS3468</name>
</gene>
<evidence type="ECO:0000256" key="1">
    <source>
        <dbReference type="ARBA" id="ARBA00022723"/>
    </source>
</evidence>
<dbReference type="Gene3D" id="3.30.50.10">
    <property type="entry name" value="Erythroid Transcription Factor GATA-1, subunit A"/>
    <property type="match status" value="1"/>
</dbReference>
<feature type="region of interest" description="Disordered" evidence="9">
    <location>
        <begin position="264"/>
        <end position="300"/>
    </location>
</feature>
<keyword evidence="8" id="KW-0539">Nucleus</keyword>
<dbReference type="SUPFAM" id="SSF57716">
    <property type="entry name" value="Glucocorticoid receptor-like (DNA-binding domain)"/>
    <property type="match status" value="1"/>
</dbReference>
<dbReference type="GO" id="GO:0000978">
    <property type="term" value="F:RNA polymerase II cis-regulatory region sequence-specific DNA binding"/>
    <property type="evidence" value="ECO:0007669"/>
    <property type="project" value="TreeGrafter"/>
</dbReference>
<dbReference type="InterPro" id="IPR013088">
    <property type="entry name" value="Znf_NHR/GATA"/>
</dbReference>
<evidence type="ECO:0000259" key="10">
    <source>
        <dbReference type="Pfam" id="PF00105"/>
    </source>
</evidence>
<evidence type="ECO:0000256" key="3">
    <source>
        <dbReference type="ARBA" id="ARBA00022833"/>
    </source>
</evidence>
<dbReference type="GO" id="GO:0045944">
    <property type="term" value="P:positive regulation of transcription by RNA polymerase II"/>
    <property type="evidence" value="ECO:0007669"/>
    <property type="project" value="TreeGrafter"/>
</dbReference>
<dbReference type="EMBL" id="CAJPVJ010001022">
    <property type="protein sequence ID" value="CAG2163907.1"/>
    <property type="molecule type" value="Genomic_DNA"/>
</dbReference>
<dbReference type="OrthoDB" id="6352325at2759"/>
<keyword evidence="1" id="KW-0479">Metal-binding</keyword>
<keyword evidence="4" id="KW-0805">Transcription regulation</keyword>
<dbReference type="InterPro" id="IPR035500">
    <property type="entry name" value="NHR-like_dom_sf"/>
</dbReference>
<dbReference type="GO" id="GO:0030154">
    <property type="term" value="P:cell differentiation"/>
    <property type="evidence" value="ECO:0007669"/>
    <property type="project" value="TreeGrafter"/>
</dbReference>
<protein>
    <recommendedName>
        <fullName evidence="10">Nuclear receptor domain-containing protein</fullName>
    </recommendedName>
</protein>
<dbReference type="Gene3D" id="1.10.565.10">
    <property type="entry name" value="Retinoid X Receptor"/>
    <property type="match status" value="1"/>
</dbReference>
<evidence type="ECO:0000256" key="9">
    <source>
        <dbReference type="SAM" id="MobiDB-lite"/>
    </source>
</evidence>
<dbReference type="GO" id="GO:0008270">
    <property type="term" value="F:zinc ion binding"/>
    <property type="evidence" value="ECO:0007669"/>
    <property type="project" value="UniProtKB-KW"/>
</dbReference>